<evidence type="ECO:0000256" key="2">
    <source>
        <dbReference type="SAM" id="SignalP"/>
    </source>
</evidence>
<dbReference type="Proteomes" id="UP001175000">
    <property type="component" value="Unassembled WGS sequence"/>
</dbReference>
<sequence>MAFLSKILCLGIACTSAYSLYHSSQSIPKLRKYEEKAEKAAKWSNTAERRLWDTRYTVGAGVASALASLLYAFNLLFISGPSRTFSGIFWAAALCLGDFAASGYLRSFWAKERKVPLMDEYNDAISHSMTVMSLSDVLAYLW</sequence>
<proteinExistence type="predicted"/>
<protein>
    <submittedName>
        <fullName evidence="3">Uncharacterized protein</fullName>
    </submittedName>
</protein>
<keyword evidence="1" id="KW-0812">Transmembrane</keyword>
<name>A0AA39WWG7_9PEZI</name>
<evidence type="ECO:0000256" key="1">
    <source>
        <dbReference type="SAM" id="Phobius"/>
    </source>
</evidence>
<feature type="chain" id="PRO_5041392488" evidence="2">
    <location>
        <begin position="18"/>
        <end position="142"/>
    </location>
</feature>
<feature type="non-terminal residue" evidence="3">
    <location>
        <position position="142"/>
    </location>
</feature>
<dbReference type="AlphaFoldDB" id="A0AA39WWG7"/>
<evidence type="ECO:0000313" key="3">
    <source>
        <dbReference type="EMBL" id="KAK0622662.1"/>
    </source>
</evidence>
<keyword evidence="1" id="KW-1133">Transmembrane helix</keyword>
<feature type="signal peptide" evidence="2">
    <location>
        <begin position="1"/>
        <end position="17"/>
    </location>
</feature>
<keyword evidence="2" id="KW-0732">Signal</keyword>
<accession>A0AA39WWG7</accession>
<keyword evidence="1" id="KW-0472">Membrane</keyword>
<evidence type="ECO:0000313" key="4">
    <source>
        <dbReference type="Proteomes" id="UP001175000"/>
    </source>
</evidence>
<organism evidence="3 4">
    <name type="scientific">Immersiella caudata</name>
    <dbReference type="NCBI Taxonomy" id="314043"/>
    <lineage>
        <taxon>Eukaryota</taxon>
        <taxon>Fungi</taxon>
        <taxon>Dikarya</taxon>
        <taxon>Ascomycota</taxon>
        <taxon>Pezizomycotina</taxon>
        <taxon>Sordariomycetes</taxon>
        <taxon>Sordariomycetidae</taxon>
        <taxon>Sordariales</taxon>
        <taxon>Lasiosphaeriaceae</taxon>
        <taxon>Immersiella</taxon>
    </lineage>
</organism>
<reference evidence="3" key="1">
    <citation type="submission" date="2023-06" db="EMBL/GenBank/DDBJ databases">
        <title>Genome-scale phylogeny and comparative genomics of the fungal order Sordariales.</title>
        <authorList>
            <consortium name="Lawrence Berkeley National Laboratory"/>
            <person name="Hensen N."/>
            <person name="Bonometti L."/>
            <person name="Westerberg I."/>
            <person name="Brannstrom I.O."/>
            <person name="Guillou S."/>
            <person name="Cros-Aarteil S."/>
            <person name="Calhoun S."/>
            <person name="Haridas S."/>
            <person name="Kuo A."/>
            <person name="Mondo S."/>
            <person name="Pangilinan J."/>
            <person name="Riley R."/>
            <person name="Labutti K."/>
            <person name="Andreopoulos B."/>
            <person name="Lipzen A."/>
            <person name="Chen C."/>
            <person name="Yanf M."/>
            <person name="Daum C."/>
            <person name="Ng V."/>
            <person name="Clum A."/>
            <person name="Steindorff A."/>
            <person name="Ohm R."/>
            <person name="Martin F."/>
            <person name="Silar P."/>
            <person name="Natvig D."/>
            <person name="Lalanne C."/>
            <person name="Gautier V."/>
            <person name="Ament-Velasquez S.L."/>
            <person name="Kruys A."/>
            <person name="Hutchinson M.I."/>
            <person name="Powell A.J."/>
            <person name="Barry K."/>
            <person name="Miller A.N."/>
            <person name="Grigoriev I.V."/>
            <person name="Debuchy R."/>
            <person name="Gladieux P."/>
            <person name="Thoren M.H."/>
            <person name="Johannesson H."/>
        </authorList>
    </citation>
    <scope>NUCLEOTIDE SEQUENCE</scope>
    <source>
        <strain evidence="3">CBS 606.72</strain>
    </source>
</reference>
<comment type="caution">
    <text evidence="3">The sequence shown here is derived from an EMBL/GenBank/DDBJ whole genome shotgun (WGS) entry which is preliminary data.</text>
</comment>
<feature type="transmembrane region" description="Helical" evidence="1">
    <location>
        <begin position="56"/>
        <end position="78"/>
    </location>
</feature>
<gene>
    <name evidence="3" type="ORF">B0T14DRAFT_405133</name>
</gene>
<keyword evidence="4" id="KW-1185">Reference proteome</keyword>
<feature type="transmembrane region" description="Helical" evidence="1">
    <location>
        <begin position="85"/>
        <end position="104"/>
    </location>
</feature>
<dbReference type="EMBL" id="JAULSU010000003">
    <property type="protein sequence ID" value="KAK0622662.1"/>
    <property type="molecule type" value="Genomic_DNA"/>
</dbReference>